<evidence type="ECO:0000313" key="3">
    <source>
        <dbReference type="Proteomes" id="UP000299102"/>
    </source>
</evidence>
<reference evidence="2 3" key="1">
    <citation type="journal article" date="2019" name="Commun. Biol.">
        <title>The bagworm genome reveals a unique fibroin gene that provides high tensile strength.</title>
        <authorList>
            <person name="Kono N."/>
            <person name="Nakamura H."/>
            <person name="Ohtoshi R."/>
            <person name="Tomita M."/>
            <person name="Numata K."/>
            <person name="Arakawa K."/>
        </authorList>
    </citation>
    <scope>NUCLEOTIDE SEQUENCE [LARGE SCALE GENOMIC DNA]</scope>
</reference>
<comment type="caution">
    <text evidence="2">The sequence shown here is derived from an EMBL/GenBank/DDBJ whole genome shotgun (WGS) entry which is preliminary data.</text>
</comment>
<dbReference type="Proteomes" id="UP000299102">
    <property type="component" value="Unassembled WGS sequence"/>
</dbReference>
<gene>
    <name evidence="2" type="ORF">EVAR_25709_1</name>
</gene>
<dbReference type="AlphaFoldDB" id="A0A4C1YTS2"/>
<name>A0A4C1YTS2_EUMVA</name>
<protein>
    <submittedName>
        <fullName evidence="2">Uncharacterized protein</fullName>
    </submittedName>
</protein>
<sequence length="103" mass="11684">MVLPVNNNKEVFKKRAFFLKNRQRISDVELQMSITDRYKLTSKEMYRAGEGKLLGVTSKSRRSWPPSFVMQMAGEYLMTAKDAGPGTPPGDGPSKRRSRCARV</sequence>
<proteinExistence type="predicted"/>
<evidence type="ECO:0000256" key="1">
    <source>
        <dbReference type="SAM" id="MobiDB-lite"/>
    </source>
</evidence>
<accession>A0A4C1YTS2</accession>
<keyword evidence="3" id="KW-1185">Reference proteome</keyword>
<organism evidence="2 3">
    <name type="scientific">Eumeta variegata</name>
    <name type="common">Bagworm moth</name>
    <name type="synonym">Eumeta japonica</name>
    <dbReference type="NCBI Taxonomy" id="151549"/>
    <lineage>
        <taxon>Eukaryota</taxon>
        <taxon>Metazoa</taxon>
        <taxon>Ecdysozoa</taxon>
        <taxon>Arthropoda</taxon>
        <taxon>Hexapoda</taxon>
        <taxon>Insecta</taxon>
        <taxon>Pterygota</taxon>
        <taxon>Neoptera</taxon>
        <taxon>Endopterygota</taxon>
        <taxon>Lepidoptera</taxon>
        <taxon>Glossata</taxon>
        <taxon>Ditrysia</taxon>
        <taxon>Tineoidea</taxon>
        <taxon>Psychidae</taxon>
        <taxon>Oiketicinae</taxon>
        <taxon>Eumeta</taxon>
    </lineage>
</organism>
<evidence type="ECO:0000313" key="2">
    <source>
        <dbReference type="EMBL" id="GBP78373.1"/>
    </source>
</evidence>
<feature type="region of interest" description="Disordered" evidence="1">
    <location>
        <begin position="80"/>
        <end position="103"/>
    </location>
</feature>
<dbReference type="EMBL" id="BGZK01001367">
    <property type="protein sequence ID" value="GBP78373.1"/>
    <property type="molecule type" value="Genomic_DNA"/>
</dbReference>